<accession>A0A1Z9YTK7</accession>
<reference evidence="2 3" key="1">
    <citation type="submission" date="2017-05" db="EMBL/GenBank/DDBJ databases">
        <title>Acinetobacter populi ANC 5415 (= PBJ7), whole genome shotgun sequencing project.</title>
        <authorList>
            <person name="Nemec A."/>
            <person name="Radolfova-Krizova L."/>
        </authorList>
    </citation>
    <scope>NUCLEOTIDE SEQUENCE [LARGE SCALE GENOMIC DNA]</scope>
    <source>
        <strain evidence="2 3">PBJ7</strain>
    </source>
</reference>
<feature type="signal peptide" evidence="1">
    <location>
        <begin position="1"/>
        <end position="21"/>
    </location>
</feature>
<name>A0A1Z9YTK7_9GAMM</name>
<evidence type="ECO:0000313" key="3">
    <source>
        <dbReference type="Proteomes" id="UP000196536"/>
    </source>
</evidence>
<evidence type="ECO:0000313" key="2">
    <source>
        <dbReference type="EMBL" id="OUY05489.1"/>
    </source>
</evidence>
<dbReference type="EMBL" id="NEXX01000012">
    <property type="protein sequence ID" value="OUY05489.1"/>
    <property type="molecule type" value="Genomic_DNA"/>
</dbReference>
<organism evidence="2 3">
    <name type="scientific">Acinetobacter populi</name>
    <dbReference type="NCBI Taxonomy" id="1582270"/>
    <lineage>
        <taxon>Bacteria</taxon>
        <taxon>Pseudomonadati</taxon>
        <taxon>Pseudomonadota</taxon>
        <taxon>Gammaproteobacteria</taxon>
        <taxon>Moraxellales</taxon>
        <taxon>Moraxellaceae</taxon>
        <taxon>Acinetobacter</taxon>
    </lineage>
</organism>
<feature type="chain" id="PRO_5013007297" evidence="1">
    <location>
        <begin position="22"/>
        <end position="256"/>
    </location>
</feature>
<evidence type="ECO:0000256" key="1">
    <source>
        <dbReference type="SAM" id="SignalP"/>
    </source>
</evidence>
<proteinExistence type="predicted"/>
<gene>
    <name evidence="2" type="ORF">CAP51_17085</name>
</gene>
<keyword evidence="1" id="KW-0732">Signal</keyword>
<dbReference type="Proteomes" id="UP000196536">
    <property type="component" value="Unassembled WGS sequence"/>
</dbReference>
<protein>
    <submittedName>
        <fullName evidence="2">Uncharacterized protein</fullName>
    </submittedName>
</protein>
<comment type="caution">
    <text evidence="2">The sequence shown here is derived from an EMBL/GenBank/DDBJ whole genome shotgun (WGS) entry which is preliminary data.</text>
</comment>
<dbReference type="RefSeq" id="WP_087621973.1">
    <property type="nucleotide sequence ID" value="NZ_NEXX01000012.1"/>
</dbReference>
<keyword evidence="3" id="KW-1185">Reference proteome</keyword>
<dbReference type="AlphaFoldDB" id="A0A1Z9YTK7"/>
<sequence>MKKIKFLGIFMMFLVSSHTLSNIPDISIIESSTYIQVENGVQSDDEGGYKYYGFPIEYNGNKWIFSNQLNMNNGKLKLNNHIYLDVKVNDLSNFNVKELSIIDGNNNFKVKSVMVEKPGFLIVNYPINNPRFSLFTWDMIEYKPVTKDYIQHGYLYIYDSKNKTIAYLETFDPKIHKKLNDFLNSRRICILEGRDYKIVNGNIIKFSCTQTDLILGASKKNTKTILEVQALDEENTAGKYFKIINSNRTVYEKKLY</sequence>